<dbReference type="SUPFAM" id="SSF48371">
    <property type="entry name" value="ARM repeat"/>
    <property type="match status" value="1"/>
</dbReference>
<dbReference type="InterPro" id="IPR004155">
    <property type="entry name" value="PBS_lyase_HEAT"/>
</dbReference>
<sequence>MKNLSWENIDLLSDADISYLLYKEGKDISTISKIRGIEKNIVERQIIECRIKYRTQELGENPEKIINNLYKCNRKERVLLLEGLDEQKKKGLENYAIDNLFSVNRDECLFLIWLLGELKSKRAIQPIMAFLKCTDGNIKRICCSSLGKIEAKEAEDSLIAVLKDKRPQVKQYAIKALGKIKSKKAVKYLQDILNDRNEKEYIIKAAEMALMEIEGSRCDV</sequence>
<organism evidence="1 2">
    <name type="scientific">Caloramator proteoclasticus DSM 10124</name>
    <dbReference type="NCBI Taxonomy" id="1121262"/>
    <lineage>
        <taxon>Bacteria</taxon>
        <taxon>Bacillati</taxon>
        <taxon>Bacillota</taxon>
        <taxon>Clostridia</taxon>
        <taxon>Eubacteriales</taxon>
        <taxon>Clostridiaceae</taxon>
        <taxon>Caloramator</taxon>
    </lineage>
</organism>
<dbReference type="EMBL" id="FQVG01000019">
    <property type="protein sequence ID" value="SHE84640.1"/>
    <property type="molecule type" value="Genomic_DNA"/>
</dbReference>
<dbReference type="GO" id="GO:0016491">
    <property type="term" value="F:oxidoreductase activity"/>
    <property type="evidence" value="ECO:0007669"/>
    <property type="project" value="TreeGrafter"/>
</dbReference>
<dbReference type="Pfam" id="PF13646">
    <property type="entry name" value="HEAT_2"/>
    <property type="match status" value="1"/>
</dbReference>
<dbReference type="AlphaFoldDB" id="A0A1M4WTV4"/>
<dbReference type="SMART" id="SM00567">
    <property type="entry name" value="EZ_HEAT"/>
    <property type="match status" value="3"/>
</dbReference>
<dbReference type="Proteomes" id="UP000184423">
    <property type="component" value="Unassembled WGS sequence"/>
</dbReference>
<dbReference type="InterPro" id="IPR016024">
    <property type="entry name" value="ARM-type_fold"/>
</dbReference>
<dbReference type="PANTHER" id="PTHR12697">
    <property type="entry name" value="PBS LYASE HEAT-LIKE PROTEIN"/>
    <property type="match status" value="1"/>
</dbReference>
<evidence type="ECO:0000313" key="1">
    <source>
        <dbReference type="EMBL" id="SHE84640.1"/>
    </source>
</evidence>
<keyword evidence="2" id="KW-1185">Reference proteome</keyword>
<evidence type="ECO:0000313" key="2">
    <source>
        <dbReference type="Proteomes" id="UP000184423"/>
    </source>
</evidence>
<dbReference type="Gene3D" id="1.25.10.10">
    <property type="entry name" value="Leucine-rich Repeat Variant"/>
    <property type="match status" value="1"/>
</dbReference>
<gene>
    <name evidence="1" type="ORF">SAMN02746091_01244</name>
</gene>
<dbReference type="InterPro" id="IPR011989">
    <property type="entry name" value="ARM-like"/>
</dbReference>
<dbReference type="PANTHER" id="PTHR12697:SF5">
    <property type="entry name" value="DEOXYHYPUSINE HYDROXYLASE"/>
    <property type="match status" value="1"/>
</dbReference>
<proteinExistence type="predicted"/>
<reference evidence="2" key="1">
    <citation type="submission" date="2016-11" db="EMBL/GenBank/DDBJ databases">
        <authorList>
            <person name="Varghese N."/>
            <person name="Submissions S."/>
        </authorList>
    </citation>
    <scope>NUCLEOTIDE SEQUENCE [LARGE SCALE GENOMIC DNA]</scope>
    <source>
        <strain evidence="2">DSM 10124</strain>
    </source>
</reference>
<accession>A0A1M4WTV4</accession>
<name>A0A1M4WTV4_9CLOT</name>
<dbReference type="RefSeq" id="WP_027308053.1">
    <property type="nucleotide sequence ID" value="NZ_FQVG01000019.1"/>
</dbReference>
<protein>
    <submittedName>
        <fullName evidence="1">HEAT repeat-containing protein</fullName>
    </submittedName>
</protein>